<sequence length="488" mass="55541">MCLGSLSPLPLLPRMRSFLAVSTSTLAAFSLHSLVSALPNLLLTSLLSSLCARPSFQLFTYNSVEFARYYQSMLPKNTLKQKKRFGDCRKCLICGGKTISAHLGMDVCRACSVFYRRSVGKRVYECRSNSGKCDVEKGATCRKCRFERIETLLANTGLSAKEAEMSLLSKNSPPDDMESLAGDSDHTHRCEPSGSSAFTTCNSKPLSVLERVQSSYRTMAQIRLTSELLARPEPPHPMFMNEEDCVSSPAYLANFPQEFQPYEQGTFGTMQTSARITISSILVFGKSAFPEFACLSKEHQWTIAVNFFFRFGPFESSYRADRHFPQHPERLFAGYTLWFTHHYDERYFSDCPNPCDVHQAKTSMRNHCEGRHSKFRSVMKRLKLAESEFFYVAAIMFWTTEGLALPDDVMLTADKCRASIMQELHVYFREVQHVDDYAARLGELLTALQFFDKSDAMKENFEFLRLINVFSDDTFVYRLMREDAPASA</sequence>
<gene>
    <name evidence="11" type="ORF">PENTCL1PPCAC_15626</name>
</gene>
<dbReference type="PANTHER" id="PTHR46011">
    <property type="entry name" value="NUCLEAR HORMONE RECEPTOR FAMILY MEMBER NHR-86-RELATED"/>
    <property type="match status" value="1"/>
</dbReference>
<dbReference type="Pfam" id="PF00105">
    <property type="entry name" value="zf-C4"/>
    <property type="match status" value="1"/>
</dbReference>
<dbReference type="GO" id="GO:0043565">
    <property type="term" value="F:sequence-specific DNA binding"/>
    <property type="evidence" value="ECO:0007669"/>
    <property type="project" value="InterPro"/>
</dbReference>
<dbReference type="InterPro" id="IPR001628">
    <property type="entry name" value="Znf_hrmn_rcpt"/>
</dbReference>
<evidence type="ECO:0000256" key="6">
    <source>
        <dbReference type="ARBA" id="ARBA00023163"/>
    </source>
</evidence>
<keyword evidence="6" id="KW-0804">Transcription</keyword>
<proteinExistence type="predicted"/>
<keyword evidence="7" id="KW-0675">Receptor</keyword>
<dbReference type="SUPFAM" id="SSF57716">
    <property type="entry name" value="Glucocorticoid receptor-like (DNA-binding domain)"/>
    <property type="match status" value="1"/>
</dbReference>
<dbReference type="SMART" id="SM00430">
    <property type="entry name" value="HOLI"/>
    <property type="match status" value="1"/>
</dbReference>
<keyword evidence="1" id="KW-0479">Metal-binding</keyword>
<dbReference type="SUPFAM" id="SSF48508">
    <property type="entry name" value="Nuclear receptor ligand-binding domain"/>
    <property type="match status" value="1"/>
</dbReference>
<dbReference type="Gene3D" id="1.10.565.10">
    <property type="entry name" value="Retinoid X Receptor"/>
    <property type="match status" value="1"/>
</dbReference>
<evidence type="ECO:0000259" key="9">
    <source>
        <dbReference type="PROSITE" id="PS51030"/>
    </source>
</evidence>
<reference evidence="11" key="1">
    <citation type="submission" date="2023-10" db="EMBL/GenBank/DDBJ databases">
        <title>Genome assembly of Pristionchus species.</title>
        <authorList>
            <person name="Yoshida K."/>
            <person name="Sommer R.J."/>
        </authorList>
    </citation>
    <scope>NUCLEOTIDE SEQUENCE</scope>
    <source>
        <strain evidence="11">RS0144</strain>
    </source>
</reference>
<keyword evidence="4" id="KW-0805">Transcription regulation</keyword>
<dbReference type="Gene3D" id="3.30.50.10">
    <property type="entry name" value="Erythroid Transcription Factor GATA-1, subunit A"/>
    <property type="match status" value="1"/>
</dbReference>
<dbReference type="InterPro" id="IPR000536">
    <property type="entry name" value="Nucl_hrmn_rcpt_lig-bd"/>
</dbReference>
<feature type="domain" description="NR LBD" evidence="10">
    <location>
        <begin position="231"/>
        <end position="486"/>
    </location>
</feature>
<keyword evidence="5" id="KW-0238">DNA-binding</keyword>
<dbReference type="Proteomes" id="UP001432027">
    <property type="component" value="Unassembled WGS sequence"/>
</dbReference>
<keyword evidence="3" id="KW-0862">Zinc</keyword>
<keyword evidence="2" id="KW-0863">Zinc-finger</keyword>
<evidence type="ECO:0000256" key="2">
    <source>
        <dbReference type="ARBA" id="ARBA00022771"/>
    </source>
</evidence>
<dbReference type="GO" id="GO:0003700">
    <property type="term" value="F:DNA-binding transcription factor activity"/>
    <property type="evidence" value="ECO:0007669"/>
    <property type="project" value="InterPro"/>
</dbReference>
<evidence type="ECO:0000313" key="12">
    <source>
        <dbReference type="Proteomes" id="UP001432027"/>
    </source>
</evidence>
<organism evidence="11 12">
    <name type="scientific">Pristionchus entomophagus</name>
    <dbReference type="NCBI Taxonomy" id="358040"/>
    <lineage>
        <taxon>Eukaryota</taxon>
        <taxon>Metazoa</taxon>
        <taxon>Ecdysozoa</taxon>
        <taxon>Nematoda</taxon>
        <taxon>Chromadorea</taxon>
        <taxon>Rhabditida</taxon>
        <taxon>Rhabditina</taxon>
        <taxon>Diplogasteromorpha</taxon>
        <taxon>Diplogasteroidea</taxon>
        <taxon>Neodiplogasteridae</taxon>
        <taxon>Pristionchus</taxon>
    </lineage>
</organism>
<evidence type="ECO:0000313" key="11">
    <source>
        <dbReference type="EMBL" id="GMS93451.1"/>
    </source>
</evidence>
<evidence type="ECO:0000256" key="5">
    <source>
        <dbReference type="ARBA" id="ARBA00023125"/>
    </source>
</evidence>
<feature type="domain" description="Nuclear receptor" evidence="9">
    <location>
        <begin position="88"/>
        <end position="165"/>
    </location>
</feature>
<dbReference type="InterPro" id="IPR013088">
    <property type="entry name" value="Znf_NHR/GATA"/>
</dbReference>
<dbReference type="SMART" id="SM00399">
    <property type="entry name" value="ZnF_C4"/>
    <property type="match status" value="1"/>
</dbReference>
<keyword evidence="12" id="KW-1185">Reference proteome</keyword>
<dbReference type="InterPro" id="IPR035500">
    <property type="entry name" value="NHR-like_dom_sf"/>
</dbReference>
<evidence type="ECO:0008006" key="13">
    <source>
        <dbReference type="Google" id="ProtNLM"/>
    </source>
</evidence>
<dbReference type="GO" id="GO:0005634">
    <property type="term" value="C:nucleus"/>
    <property type="evidence" value="ECO:0007669"/>
    <property type="project" value="TreeGrafter"/>
</dbReference>
<dbReference type="GO" id="GO:0008270">
    <property type="term" value="F:zinc ion binding"/>
    <property type="evidence" value="ECO:0007669"/>
    <property type="project" value="UniProtKB-KW"/>
</dbReference>
<name>A0AAV5TD03_9BILA</name>
<keyword evidence="8" id="KW-0539">Nucleus</keyword>
<dbReference type="PANTHER" id="PTHR46011:SF6">
    <property type="entry name" value="HIGH ZINC ACTIVATED NUCLEAR RECEPTOR PROTEIN"/>
    <property type="match status" value="1"/>
</dbReference>
<evidence type="ECO:0000256" key="3">
    <source>
        <dbReference type="ARBA" id="ARBA00022833"/>
    </source>
</evidence>
<evidence type="ECO:0000256" key="8">
    <source>
        <dbReference type="ARBA" id="ARBA00023242"/>
    </source>
</evidence>
<evidence type="ECO:0000256" key="1">
    <source>
        <dbReference type="ARBA" id="ARBA00022723"/>
    </source>
</evidence>
<evidence type="ECO:0000256" key="7">
    <source>
        <dbReference type="ARBA" id="ARBA00023170"/>
    </source>
</evidence>
<evidence type="ECO:0000259" key="10">
    <source>
        <dbReference type="PROSITE" id="PS51843"/>
    </source>
</evidence>
<dbReference type="Pfam" id="PF00104">
    <property type="entry name" value="Hormone_recep"/>
    <property type="match status" value="1"/>
</dbReference>
<dbReference type="PROSITE" id="PS51030">
    <property type="entry name" value="NUCLEAR_REC_DBD_2"/>
    <property type="match status" value="1"/>
</dbReference>
<dbReference type="PROSITE" id="PS51843">
    <property type="entry name" value="NR_LBD"/>
    <property type="match status" value="1"/>
</dbReference>
<dbReference type="EMBL" id="BTSX01000004">
    <property type="protein sequence ID" value="GMS93451.1"/>
    <property type="molecule type" value="Genomic_DNA"/>
</dbReference>
<evidence type="ECO:0000256" key="4">
    <source>
        <dbReference type="ARBA" id="ARBA00023015"/>
    </source>
</evidence>
<protein>
    <recommendedName>
        <fullName evidence="13">Nuclear receptor</fullName>
    </recommendedName>
</protein>
<comment type="caution">
    <text evidence="11">The sequence shown here is derived from an EMBL/GenBank/DDBJ whole genome shotgun (WGS) entry which is preliminary data.</text>
</comment>
<accession>A0AAV5TD03</accession>
<dbReference type="AlphaFoldDB" id="A0AAV5TD03"/>